<dbReference type="AlphaFoldDB" id="A0A7K1Y7V2"/>
<dbReference type="RefSeq" id="WP_160843805.1">
    <property type="nucleotide sequence ID" value="NZ_WVHT01000002.1"/>
</dbReference>
<keyword evidence="3" id="KW-1185">Reference proteome</keyword>
<evidence type="ECO:0000256" key="1">
    <source>
        <dbReference type="SAM" id="SignalP"/>
    </source>
</evidence>
<accession>A0A7K1Y7V2</accession>
<feature type="chain" id="PRO_5029649143" description="DUF4890 domain-containing protein" evidence="1">
    <location>
        <begin position="21"/>
        <end position="127"/>
    </location>
</feature>
<evidence type="ECO:0008006" key="4">
    <source>
        <dbReference type="Google" id="ProtNLM"/>
    </source>
</evidence>
<dbReference type="EMBL" id="WVHT01000002">
    <property type="protein sequence ID" value="MXV50646.1"/>
    <property type="molecule type" value="Genomic_DNA"/>
</dbReference>
<gene>
    <name evidence="2" type="ORF">GS399_06645</name>
</gene>
<protein>
    <recommendedName>
        <fullName evidence="4">DUF4890 domain-containing protein</fullName>
    </recommendedName>
</protein>
<organism evidence="2 3">
    <name type="scientific">Hufsiella arboris</name>
    <dbReference type="NCBI Taxonomy" id="2695275"/>
    <lineage>
        <taxon>Bacteria</taxon>
        <taxon>Pseudomonadati</taxon>
        <taxon>Bacteroidota</taxon>
        <taxon>Sphingobacteriia</taxon>
        <taxon>Sphingobacteriales</taxon>
        <taxon>Sphingobacteriaceae</taxon>
        <taxon>Hufsiella</taxon>
    </lineage>
</organism>
<evidence type="ECO:0000313" key="3">
    <source>
        <dbReference type="Proteomes" id="UP000466586"/>
    </source>
</evidence>
<reference evidence="2 3" key="1">
    <citation type="submission" date="2019-11" db="EMBL/GenBank/DDBJ databases">
        <title>Pedobacter sp. HMF7647 Genome sequencing and assembly.</title>
        <authorList>
            <person name="Kang H."/>
            <person name="Kim H."/>
            <person name="Joh K."/>
        </authorList>
    </citation>
    <scope>NUCLEOTIDE SEQUENCE [LARGE SCALE GENOMIC DNA]</scope>
    <source>
        <strain evidence="2 3">HMF7647</strain>
    </source>
</reference>
<feature type="signal peptide" evidence="1">
    <location>
        <begin position="1"/>
        <end position="20"/>
    </location>
</feature>
<keyword evidence="1" id="KW-0732">Signal</keyword>
<dbReference type="Proteomes" id="UP000466586">
    <property type="component" value="Unassembled WGS sequence"/>
</dbReference>
<evidence type="ECO:0000313" key="2">
    <source>
        <dbReference type="EMBL" id="MXV50646.1"/>
    </source>
</evidence>
<proteinExistence type="predicted"/>
<name>A0A7K1Y7V2_9SPHI</name>
<sequence length="127" mass="14359">MKKLMFFLAFSMGIVSLSKAQGGRNMGTPEERAQKNTDALVSKLKLTDDQKSKIYTINLDQAKKVDSLFKAPGDMQEKRPAMMALRQTSDTNIKAVLTDDQKKEYDSWLEERRSQMRNGGGRPQGNQ</sequence>
<comment type="caution">
    <text evidence="2">The sequence shown here is derived from an EMBL/GenBank/DDBJ whole genome shotgun (WGS) entry which is preliminary data.</text>
</comment>